<evidence type="ECO:0000313" key="2">
    <source>
        <dbReference type="EMBL" id="MFH4973374.1"/>
    </source>
</evidence>
<reference evidence="2 3" key="1">
    <citation type="submission" date="2024-08" db="EMBL/GenBank/DDBJ databases">
        <title>Gnathostoma spinigerum genome.</title>
        <authorList>
            <person name="Gonzalez-Bertolin B."/>
            <person name="Monzon S."/>
            <person name="Zaballos A."/>
            <person name="Jimenez P."/>
            <person name="Dekumyoy P."/>
            <person name="Varona S."/>
            <person name="Cuesta I."/>
            <person name="Sumanam S."/>
            <person name="Adisakwattana P."/>
            <person name="Gasser R.B."/>
            <person name="Hernandez-Gonzalez A."/>
            <person name="Young N.D."/>
            <person name="Perteguer M.J."/>
        </authorList>
    </citation>
    <scope>NUCLEOTIDE SEQUENCE [LARGE SCALE GENOMIC DNA]</scope>
    <source>
        <strain evidence="2">AL3</strain>
        <tissue evidence="2">Liver</tissue>
    </source>
</reference>
<sequence>MHEHDDESAAKTKPTAMHINRIGRTIDDTG</sequence>
<feature type="region of interest" description="Disordered" evidence="1">
    <location>
        <begin position="1"/>
        <end position="30"/>
    </location>
</feature>
<gene>
    <name evidence="2" type="ORF">AB6A40_000083</name>
</gene>
<dbReference type="AlphaFoldDB" id="A0ABD6E5L5"/>
<proteinExistence type="predicted"/>
<keyword evidence="3" id="KW-1185">Reference proteome</keyword>
<dbReference type="Proteomes" id="UP001608902">
    <property type="component" value="Unassembled WGS sequence"/>
</dbReference>
<organism evidence="2 3">
    <name type="scientific">Gnathostoma spinigerum</name>
    <dbReference type="NCBI Taxonomy" id="75299"/>
    <lineage>
        <taxon>Eukaryota</taxon>
        <taxon>Metazoa</taxon>
        <taxon>Ecdysozoa</taxon>
        <taxon>Nematoda</taxon>
        <taxon>Chromadorea</taxon>
        <taxon>Rhabditida</taxon>
        <taxon>Spirurina</taxon>
        <taxon>Gnathostomatomorpha</taxon>
        <taxon>Gnathostomatoidea</taxon>
        <taxon>Gnathostomatidae</taxon>
        <taxon>Gnathostoma</taxon>
    </lineage>
</organism>
<comment type="caution">
    <text evidence="2">The sequence shown here is derived from an EMBL/GenBank/DDBJ whole genome shotgun (WGS) entry which is preliminary data.</text>
</comment>
<evidence type="ECO:0000256" key="1">
    <source>
        <dbReference type="SAM" id="MobiDB-lite"/>
    </source>
</evidence>
<accession>A0ABD6E5L5</accession>
<name>A0ABD6E5L5_9BILA</name>
<evidence type="ECO:0000313" key="3">
    <source>
        <dbReference type="Proteomes" id="UP001608902"/>
    </source>
</evidence>
<dbReference type="EMBL" id="JBGFUD010000017">
    <property type="protein sequence ID" value="MFH4973374.1"/>
    <property type="molecule type" value="Genomic_DNA"/>
</dbReference>
<feature type="compositionally biased region" description="Basic and acidic residues" evidence="1">
    <location>
        <begin position="1"/>
        <end position="10"/>
    </location>
</feature>
<protein>
    <submittedName>
        <fullName evidence="2">Uncharacterized protein</fullName>
    </submittedName>
</protein>